<organism evidence="3 4">
    <name type="scientific">Winslowiella toletana</name>
    <dbReference type="NCBI Taxonomy" id="92490"/>
    <lineage>
        <taxon>Bacteria</taxon>
        <taxon>Pseudomonadati</taxon>
        <taxon>Pseudomonadota</taxon>
        <taxon>Gammaproteobacteria</taxon>
        <taxon>Enterobacterales</taxon>
        <taxon>Erwiniaceae</taxon>
        <taxon>Winslowiella</taxon>
    </lineage>
</organism>
<accession>A0ABS4P5V3</accession>
<evidence type="ECO:0000313" key="4">
    <source>
        <dbReference type="Proteomes" id="UP001195624"/>
    </source>
</evidence>
<reference evidence="3 4" key="1">
    <citation type="submission" date="2021-03" db="EMBL/GenBank/DDBJ databases">
        <authorList>
            <person name="D'Agostino P."/>
            <person name="Huntemann M."/>
            <person name="Clum A."/>
            <person name="Spunde A."/>
            <person name="Palaniappan K."/>
            <person name="Ritter S."/>
            <person name="Mikhailova N."/>
            <person name="Chen I.-M."/>
            <person name="Stamatis D."/>
            <person name="Reddy T."/>
            <person name="O'Malley R."/>
            <person name="Daum C."/>
            <person name="Shapiro N."/>
            <person name="Ivanova N."/>
            <person name="Kyrpides N."/>
            <person name="Woyke T."/>
        </authorList>
    </citation>
    <scope>NUCLEOTIDE SEQUENCE [LARGE SCALE GENOMIC DNA]</scope>
    <source>
        <strain evidence="3 4">WS4403</strain>
    </source>
</reference>
<dbReference type="Proteomes" id="UP001195624">
    <property type="component" value="Unassembled WGS sequence"/>
</dbReference>
<keyword evidence="2" id="KW-0472">Membrane</keyword>
<feature type="region of interest" description="Disordered" evidence="1">
    <location>
        <begin position="1"/>
        <end position="22"/>
    </location>
</feature>
<feature type="transmembrane region" description="Helical" evidence="2">
    <location>
        <begin position="112"/>
        <end position="130"/>
    </location>
</feature>
<keyword evidence="2" id="KW-0812">Transmembrane</keyword>
<gene>
    <name evidence="3" type="ORF">J2125_001206</name>
</gene>
<protein>
    <submittedName>
        <fullName evidence="3">Membrane protein</fullName>
    </submittedName>
</protein>
<name>A0ABS4P5V3_9GAMM</name>
<evidence type="ECO:0000256" key="2">
    <source>
        <dbReference type="SAM" id="Phobius"/>
    </source>
</evidence>
<keyword evidence="4" id="KW-1185">Reference proteome</keyword>
<comment type="caution">
    <text evidence="3">The sequence shown here is derived from an EMBL/GenBank/DDBJ whole genome shotgun (WGS) entry which is preliminary data.</text>
</comment>
<reference evidence="4" key="2">
    <citation type="submission" date="2023-07" db="EMBL/GenBank/DDBJ databases">
        <title>Genome mining of underrepresented organisms for secondary metabolites.</title>
        <authorList>
            <person name="D'Agostino P.M."/>
        </authorList>
    </citation>
    <scope>NUCLEOTIDE SEQUENCE [LARGE SCALE GENOMIC DNA]</scope>
    <source>
        <strain evidence="4">WS4403</strain>
    </source>
</reference>
<feature type="transmembrane region" description="Helical" evidence="2">
    <location>
        <begin position="136"/>
        <end position="158"/>
    </location>
</feature>
<proteinExistence type="predicted"/>
<dbReference type="InterPro" id="IPR019284">
    <property type="entry name" value="RP532"/>
</dbReference>
<dbReference type="EMBL" id="JAGGMQ010000001">
    <property type="protein sequence ID" value="MBP2168014.1"/>
    <property type="molecule type" value="Genomic_DNA"/>
</dbReference>
<dbReference type="RefSeq" id="WP_241764050.1">
    <property type="nucleotide sequence ID" value="NZ_JAGGMQ010000001.1"/>
</dbReference>
<evidence type="ECO:0000256" key="1">
    <source>
        <dbReference type="SAM" id="MobiDB-lite"/>
    </source>
</evidence>
<sequence>MEEIKGMDGCTQPQEVKESQSNELVDKIESELVDNPVILELLLSRPQVMSLVGRTAFKGPLPPPAMLKAYKDIDPDAVKWIMERSEREQLHRHKVTENSVDGNIGKGRRGQWMAFSITLLILAIATIFAWKGQVVFAGTLITIDLIGLVSIFALGRIIKSPDETL</sequence>
<dbReference type="Pfam" id="PF10097">
    <property type="entry name" value="DUF2335"/>
    <property type="match status" value="1"/>
</dbReference>
<keyword evidence="2" id="KW-1133">Transmembrane helix</keyword>
<evidence type="ECO:0000313" key="3">
    <source>
        <dbReference type="EMBL" id="MBP2168014.1"/>
    </source>
</evidence>